<evidence type="ECO:0000256" key="3">
    <source>
        <dbReference type="ARBA" id="ARBA00022741"/>
    </source>
</evidence>
<comment type="similarity">
    <text evidence="1">Belongs to the ABC transporter superfamily.</text>
</comment>
<dbReference type="EMBL" id="CP002536">
    <property type="protein sequence ID" value="ADY26827.1"/>
    <property type="molecule type" value="Genomic_DNA"/>
</dbReference>
<dbReference type="AlphaFoldDB" id="F0RL35"/>
<keyword evidence="2" id="KW-0813">Transport</keyword>
<protein>
    <submittedName>
        <fullName evidence="6">ABC transporter related protein</fullName>
    </submittedName>
</protein>
<dbReference type="CDD" id="cd03230">
    <property type="entry name" value="ABC_DR_subfamily_A"/>
    <property type="match status" value="1"/>
</dbReference>
<evidence type="ECO:0000256" key="1">
    <source>
        <dbReference type="ARBA" id="ARBA00005417"/>
    </source>
</evidence>
<dbReference type="Pfam" id="PF00005">
    <property type="entry name" value="ABC_tran"/>
    <property type="match status" value="1"/>
</dbReference>
<sequence>MTSPPASDTPAIVTRDLRKSYGSAEVVRGLNIRVGRGEVFGFLGPNGAGKSTTVKMLLGLVRPTSGELQVLGGSPHHPAVRARLGFLPEQFRYQTWMTGHEFLTFHGQLAGLRDSDIRARVPQVLERVGLAGRGGERLDGYSKGMLQRAGLASALLARPELVFLDEPTSALDPIGRIEVRRIIEDLRDEGVSVFLNSHLLSEVGQVCDHVAFVRQGQVLRQGRLSEVMGGDLRARVRLDALTPAALDAVRRFGPVLTQTVDPQGTVTLEVGLQREDQLPEVARLLLGSGAQLYELTPQRPELEDIFLELVGQSGDASPSAPQLEGPHA</sequence>
<dbReference type="Proteomes" id="UP000007718">
    <property type="component" value="Chromosome"/>
</dbReference>
<evidence type="ECO:0000256" key="4">
    <source>
        <dbReference type="ARBA" id="ARBA00022840"/>
    </source>
</evidence>
<dbReference type="STRING" id="693977.Deipr_1693"/>
<keyword evidence="7" id="KW-1185">Reference proteome</keyword>
<dbReference type="PANTHER" id="PTHR43335">
    <property type="entry name" value="ABC TRANSPORTER, ATP-BINDING PROTEIN"/>
    <property type="match status" value="1"/>
</dbReference>
<dbReference type="PROSITE" id="PS00211">
    <property type="entry name" value="ABC_TRANSPORTER_1"/>
    <property type="match status" value="1"/>
</dbReference>
<dbReference type="InterPro" id="IPR003593">
    <property type="entry name" value="AAA+_ATPase"/>
</dbReference>
<reference evidence="6 7" key="2">
    <citation type="journal article" date="2012" name="Stand. Genomic Sci.">
        <title>Complete genome sequence of the orange-red pigmented, radioresistant Deinococcus proteolyticus type strain (MRP(T)).</title>
        <authorList>
            <person name="Copeland A."/>
            <person name="Zeytun A."/>
            <person name="Yassawong M."/>
            <person name="Nolan M."/>
            <person name="Lucas S."/>
            <person name="Hammon N."/>
            <person name="Deshpande S."/>
            <person name="Cheng J.F."/>
            <person name="Han C."/>
            <person name="Tapia R."/>
            <person name="Goodwin L.A."/>
            <person name="Pitluck S."/>
            <person name="Mavromatis K."/>
            <person name="Liolios K."/>
            <person name="Pagani I."/>
            <person name="Ivanova N."/>
            <person name="Mikhailova N."/>
            <person name="Pati A."/>
            <person name="Chen A."/>
            <person name="Palaniappan K."/>
            <person name="Land M."/>
            <person name="Hauser L."/>
            <person name="Jeffries C.D."/>
            <person name="Brambilla E.M."/>
            <person name="Rohde M."/>
            <person name="Sikorski J."/>
            <person name="Pukall R."/>
            <person name="Goker M."/>
            <person name="Detter J.C."/>
            <person name="Woyke T."/>
            <person name="Bristow J."/>
            <person name="Eisen J.A."/>
            <person name="Markowitz V."/>
            <person name="Hugenholtz P."/>
            <person name="Kyrpides N.C."/>
            <person name="Klenk H.P."/>
            <person name="Lapidus A."/>
        </authorList>
    </citation>
    <scope>NUCLEOTIDE SEQUENCE [LARGE SCALE GENOMIC DNA]</scope>
    <source>
        <strain evidence="7">ATCC 35074 / DSM 20540 / JCM 6276 / NBRC 101906 / NCIMB 13154 / VKM Ac-1939 / CCM 2703 / MRP</strain>
    </source>
</reference>
<dbReference type="RefSeq" id="WP_013615435.1">
    <property type="nucleotide sequence ID" value="NC_015161.1"/>
</dbReference>
<dbReference type="SMART" id="SM00382">
    <property type="entry name" value="AAA"/>
    <property type="match status" value="1"/>
</dbReference>
<dbReference type="InterPro" id="IPR017871">
    <property type="entry name" value="ABC_transporter-like_CS"/>
</dbReference>
<evidence type="ECO:0000313" key="6">
    <source>
        <dbReference type="EMBL" id="ADY26827.1"/>
    </source>
</evidence>
<evidence type="ECO:0000259" key="5">
    <source>
        <dbReference type="PROSITE" id="PS50893"/>
    </source>
</evidence>
<dbReference type="eggNOG" id="COG1131">
    <property type="taxonomic scope" value="Bacteria"/>
</dbReference>
<name>F0RL35_DEIPM</name>
<evidence type="ECO:0000313" key="7">
    <source>
        <dbReference type="Proteomes" id="UP000007718"/>
    </source>
</evidence>
<dbReference type="GO" id="GO:0005524">
    <property type="term" value="F:ATP binding"/>
    <property type="evidence" value="ECO:0007669"/>
    <property type="project" value="UniProtKB-KW"/>
</dbReference>
<dbReference type="Gene3D" id="3.40.50.300">
    <property type="entry name" value="P-loop containing nucleotide triphosphate hydrolases"/>
    <property type="match status" value="1"/>
</dbReference>
<dbReference type="SUPFAM" id="SSF52540">
    <property type="entry name" value="P-loop containing nucleoside triphosphate hydrolases"/>
    <property type="match status" value="1"/>
</dbReference>
<proteinExistence type="inferred from homology"/>
<dbReference type="PANTHER" id="PTHR43335:SF4">
    <property type="entry name" value="ABC TRANSPORTER, ATP-BINDING PROTEIN"/>
    <property type="match status" value="1"/>
</dbReference>
<accession>F0RL35</accession>
<feature type="domain" description="ABC transporter" evidence="5">
    <location>
        <begin position="12"/>
        <end position="240"/>
    </location>
</feature>
<gene>
    <name evidence="6" type="ordered locus">Deipr_1693</name>
</gene>
<dbReference type="OrthoDB" id="9804819at2"/>
<dbReference type="InterPro" id="IPR027417">
    <property type="entry name" value="P-loop_NTPase"/>
</dbReference>
<evidence type="ECO:0000256" key="2">
    <source>
        <dbReference type="ARBA" id="ARBA00022448"/>
    </source>
</evidence>
<dbReference type="PROSITE" id="PS50893">
    <property type="entry name" value="ABC_TRANSPORTER_2"/>
    <property type="match status" value="1"/>
</dbReference>
<keyword evidence="3" id="KW-0547">Nucleotide-binding</keyword>
<organism evidence="6 7">
    <name type="scientific">Deinococcus proteolyticus (strain ATCC 35074 / DSM 20540 / JCM 6276 / NBRC 101906 / NCIMB 13154 / VKM Ac-1939 / CCM 2703 / MRP)</name>
    <dbReference type="NCBI Taxonomy" id="693977"/>
    <lineage>
        <taxon>Bacteria</taxon>
        <taxon>Thermotogati</taxon>
        <taxon>Deinococcota</taxon>
        <taxon>Deinococci</taxon>
        <taxon>Deinococcales</taxon>
        <taxon>Deinococcaceae</taxon>
        <taxon>Deinococcus</taxon>
    </lineage>
</organism>
<dbReference type="InterPro" id="IPR003439">
    <property type="entry name" value="ABC_transporter-like_ATP-bd"/>
</dbReference>
<dbReference type="KEGG" id="dpt:Deipr_1693"/>
<dbReference type="HOGENOM" id="CLU_000604_1_2_0"/>
<dbReference type="GO" id="GO:0016887">
    <property type="term" value="F:ATP hydrolysis activity"/>
    <property type="evidence" value="ECO:0007669"/>
    <property type="project" value="InterPro"/>
</dbReference>
<keyword evidence="4" id="KW-0067">ATP-binding</keyword>
<reference evidence="7" key="1">
    <citation type="submission" date="2011-02" db="EMBL/GenBank/DDBJ databases">
        <title>The complete sequence of chromosome of Deinococcus proteolyticus DSM 20540.</title>
        <authorList>
            <consortium name="US DOE Joint Genome Institute (JGI-PGF)"/>
            <person name="Lucas S."/>
            <person name="Copeland A."/>
            <person name="Lapidus A."/>
            <person name="Bruce D."/>
            <person name="Goodwin L."/>
            <person name="Pitluck S."/>
            <person name="Kyrpides N."/>
            <person name="Mavromatis K."/>
            <person name="Pagani I."/>
            <person name="Ivanova N."/>
            <person name="Ovchinnikova G."/>
            <person name="Zeytun A."/>
            <person name="Detter J.C."/>
            <person name="Han C."/>
            <person name="Land M."/>
            <person name="Hauser L."/>
            <person name="Markowitz V."/>
            <person name="Cheng J.-F."/>
            <person name="Hugenholtz P."/>
            <person name="Woyke T."/>
            <person name="Wu D."/>
            <person name="Pukall R."/>
            <person name="Steenblock K."/>
            <person name="Brambilla E."/>
            <person name="Klenk H.-P."/>
            <person name="Eisen J.A."/>
        </authorList>
    </citation>
    <scope>NUCLEOTIDE SEQUENCE [LARGE SCALE GENOMIC DNA]</scope>
    <source>
        <strain evidence="7">ATCC 35074 / DSM 20540 / JCM 6276 / NBRC 101906 / NCIMB 13154 / VKM Ac-1939 / CCM 2703 / MRP</strain>
    </source>
</reference>